<dbReference type="InterPro" id="IPR044686">
    <property type="entry name" value="OFP17"/>
</dbReference>
<dbReference type="GO" id="GO:0045892">
    <property type="term" value="P:negative regulation of DNA-templated transcription"/>
    <property type="evidence" value="ECO:0007669"/>
    <property type="project" value="InterPro"/>
</dbReference>
<dbReference type="PANTHER" id="PTHR34042">
    <property type="entry name" value="TRANSCRIPTION REPRESSOR OFP17"/>
    <property type="match status" value="1"/>
</dbReference>
<evidence type="ECO:0000259" key="6">
    <source>
        <dbReference type="PROSITE" id="PS51754"/>
    </source>
</evidence>
<dbReference type="GO" id="GO:0005634">
    <property type="term" value="C:nucleus"/>
    <property type="evidence" value="ECO:0007669"/>
    <property type="project" value="UniProtKB-SubCell"/>
</dbReference>
<dbReference type="Proteomes" id="UP000594638">
    <property type="component" value="Unassembled WGS sequence"/>
</dbReference>
<name>A0A8S0Q934_OLEEU</name>
<evidence type="ECO:0000256" key="4">
    <source>
        <dbReference type="ARBA" id="ARBA00023163"/>
    </source>
</evidence>
<evidence type="ECO:0000256" key="5">
    <source>
        <dbReference type="ARBA" id="ARBA00023242"/>
    </source>
</evidence>
<feature type="domain" description="OVATE" evidence="6">
    <location>
        <begin position="36"/>
        <end position="96"/>
    </location>
</feature>
<dbReference type="Pfam" id="PF04844">
    <property type="entry name" value="Ovate"/>
    <property type="match status" value="1"/>
</dbReference>
<sequence length="106" mass="12271">MDRIMELKSLSNAMNNTAFYPSPLSPANVRNGEANKKKVVEDVCRSFENYLIEMIVEEGKMGDLKDVEELLYCWKSLTSPLFIDLVCRFYREICKDLFSTTSKDDK</sequence>
<dbReference type="OrthoDB" id="1871608at2759"/>
<dbReference type="AlphaFoldDB" id="A0A8S0Q934"/>
<dbReference type="EMBL" id="CACTIH010001819">
    <property type="protein sequence ID" value="CAA2964118.1"/>
    <property type="molecule type" value="Genomic_DNA"/>
</dbReference>
<keyword evidence="8" id="KW-1185">Reference proteome</keyword>
<reference evidence="7 8" key="1">
    <citation type="submission" date="2019-12" db="EMBL/GenBank/DDBJ databases">
        <authorList>
            <person name="Alioto T."/>
            <person name="Alioto T."/>
            <person name="Gomez Garrido J."/>
        </authorList>
    </citation>
    <scope>NUCLEOTIDE SEQUENCE [LARGE SCALE GENOMIC DNA]</scope>
</reference>
<dbReference type="PANTHER" id="PTHR34042:SF1">
    <property type="entry name" value="TRANSCRIPTION REPRESSOR OFP17"/>
    <property type="match status" value="1"/>
</dbReference>
<keyword evidence="5" id="KW-0539">Nucleus</keyword>
<dbReference type="PROSITE" id="PS51754">
    <property type="entry name" value="OVATE"/>
    <property type="match status" value="1"/>
</dbReference>
<evidence type="ECO:0000256" key="2">
    <source>
        <dbReference type="ARBA" id="ARBA00022491"/>
    </source>
</evidence>
<evidence type="ECO:0000313" key="8">
    <source>
        <dbReference type="Proteomes" id="UP000594638"/>
    </source>
</evidence>
<protein>
    <recommendedName>
        <fullName evidence="6">OVATE domain-containing protein</fullName>
    </recommendedName>
</protein>
<proteinExistence type="predicted"/>
<keyword evidence="2" id="KW-0678">Repressor</keyword>
<evidence type="ECO:0000313" key="7">
    <source>
        <dbReference type="EMBL" id="CAA2964118.1"/>
    </source>
</evidence>
<comment type="caution">
    <text evidence="7">The sequence shown here is derived from an EMBL/GenBank/DDBJ whole genome shotgun (WGS) entry which is preliminary data.</text>
</comment>
<dbReference type="Gramene" id="OE9A071213T1">
    <property type="protein sequence ID" value="OE9A071213C1"/>
    <property type="gene ID" value="OE9A071213"/>
</dbReference>
<comment type="subcellular location">
    <subcellularLocation>
        <location evidence="1">Nucleus</location>
    </subcellularLocation>
</comment>
<accession>A0A8S0Q934</accession>
<evidence type="ECO:0000256" key="3">
    <source>
        <dbReference type="ARBA" id="ARBA00023015"/>
    </source>
</evidence>
<keyword evidence="3" id="KW-0805">Transcription regulation</keyword>
<keyword evidence="4" id="KW-0804">Transcription</keyword>
<dbReference type="InterPro" id="IPR006458">
    <property type="entry name" value="Ovate_C"/>
</dbReference>
<evidence type="ECO:0000256" key="1">
    <source>
        <dbReference type="ARBA" id="ARBA00004123"/>
    </source>
</evidence>
<gene>
    <name evidence="7" type="ORF">OLEA9_A071213</name>
</gene>
<organism evidence="7 8">
    <name type="scientific">Olea europaea subsp. europaea</name>
    <dbReference type="NCBI Taxonomy" id="158383"/>
    <lineage>
        <taxon>Eukaryota</taxon>
        <taxon>Viridiplantae</taxon>
        <taxon>Streptophyta</taxon>
        <taxon>Embryophyta</taxon>
        <taxon>Tracheophyta</taxon>
        <taxon>Spermatophyta</taxon>
        <taxon>Magnoliopsida</taxon>
        <taxon>eudicotyledons</taxon>
        <taxon>Gunneridae</taxon>
        <taxon>Pentapetalae</taxon>
        <taxon>asterids</taxon>
        <taxon>lamiids</taxon>
        <taxon>Lamiales</taxon>
        <taxon>Oleaceae</taxon>
        <taxon>Oleeae</taxon>
        <taxon>Olea</taxon>
    </lineage>
</organism>